<keyword evidence="3" id="KW-1185">Reference proteome</keyword>
<dbReference type="EMBL" id="CP054490">
    <property type="protein sequence ID" value="QKQ23901.1"/>
    <property type="molecule type" value="Genomic_DNA"/>
</dbReference>
<protein>
    <submittedName>
        <fullName evidence="2">Uncharacterized protein</fullName>
    </submittedName>
</protein>
<feature type="transmembrane region" description="Helical" evidence="1">
    <location>
        <begin position="47"/>
        <end position="65"/>
    </location>
</feature>
<dbReference type="AlphaFoldDB" id="A0A6N0HNN6"/>
<proteinExistence type="predicted"/>
<dbReference type="KEGG" id="reo:HUE58_01615"/>
<evidence type="ECO:0000256" key="1">
    <source>
        <dbReference type="SAM" id="Phobius"/>
    </source>
</evidence>
<feature type="transmembrane region" description="Helical" evidence="1">
    <location>
        <begin position="21"/>
        <end position="41"/>
    </location>
</feature>
<sequence>MIITIDASAKERRDAKVAHELFTINTVIVHLFLTLGLIKLLNTDMNSAISLSILISFIIIIYTYFRTKKAKSNDPYLVYLHWQLSLNRYKLLIGAYIFYFLVTSLTLIILNDAPASMDGTRIIDSILSLLGVVPLFFCILVSVVLGSGSMFNAGRGEVDQKLAQKYPQS</sequence>
<evidence type="ECO:0000313" key="3">
    <source>
        <dbReference type="Proteomes" id="UP000509429"/>
    </source>
</evidence>
<reference evidence="2 3" key="1">
    <citation type="submission" date="2020-05" db="EMBL/GenBank/DDBJ databases">
        <title>Horizontal transmission and recombination maintain forever young bacterial symbiont genomes.</title>
        <authorList>
            <person name="Russell S.L."/>
            <person name="Pepper-Tunick E."/>
            <person name="Svedberg J."/>
            <person name="Byrne A."/>
            <person name="Ruelas Castillo J."/>
            <person name="Vollmers C."/>
            <person name="Beinart R.A."/>
            <person name="Corbett-Detig R."/>
        </authorList>
    </citation>
    <scope>NUCLEOTIDE SEQUENCE [LARGE SCALE GENOMIC DNA]</scope>
    <source>
        <strain evidence="2">JDF_Ridge</strain>
    </source>
</reference>
<feature type="transmembrane region" description="Helical" evidence="1">
    <location>
        <begin position="91"/>
        <end position="110"/>
    </location>
</feature>
<feature type="transmembrane region" description="Helical" evidence="1">
    <location>
        <begin position="122"/>
        <end position="145"/>
    </location>
</feature>
<evidence type="ECO:0000313" key="2">
    <source>
        <dbReference type="EMBL" id="QKQ23901.1"/>
    </source>
</evidence>
<dbReference type="RefSeq" id="WP_174605341.1">
    <property type="nucleotide sequence ID" value="NZ_CP054490.1"/>
</dbReference>
<dbReference type="Proteomes" id="UP000509429">
    <property type="component" value="Chromosome"/>
</dbReference>
<keyword evidence="1" id="KW-1133">Transmembrane helix</keyword>
<organism evidence="2 3">
    <name type="scientific">Candidatus Ruthia endofausta</name>
    <dbReference type="NCBI Taxonomy" id="2738852"/>
    <lineage>
        <taxon>Bacteria</taxon>
        <taxon>Pseudomonadati</taxon>
        <taxon>Pseudomonadota</taxon>
        <taxon>Gammaproteobacteria</taxon>
        <taxon>Candidatus Pseudothioglobaceae</taxon>
        <taxon>Candidatus Ruthturnera</taxon>
    </lineage>
</organism>
<keyword evidence="1" id="KW-0812">Transmembrane</keyword>
<name>A0A6N0HNN6_9GAMM</name>
<accession>A0A6N0HNN6</accession>
<keyword evidence="1" id="KW-0472">Membrane</keyword>
<gene>
    <name evidence="2" type="ORF">HUE58_01615</name>
</gene>